<dbReference type="AlphaFoldDB" id="A0A8S1JGA8"/>
<dbReference type="PANTHER" id="PTHR41733">
    <property type="entry name" value="UBIQUITIN-ASSOCIATED/TRANSLATION ELONGATION FACTOR EF1B, N-TERMINAL, EUKARYOTE"/>
    <property type="match status" value="1"/>
</dbReference>
<evidence type="ECO:0000313" key="4">
    <source>
        <dbReference type="Proteomes" id="UP000708148"/>
    </source>
</evidence>
<dbReference type="InterPro" id="IPR009060">
    <property type="entry name" value="UBA-like_sf"/>
</dbReference>
<feature type="region of interest" description="Disordered" evidence="1">
    <location>
        <begin position="225"/>
        <end position="255"/>
    </location>
</feature>
<evidence type="ECO:0000256" key="1">
    <source>
        <dbReference type="SAM" id="MobiDB-lite"/>
    </source>
</evidence>
<dbReference type="OrthoDB" id="608866at2759"/>
<gene>
    <name evidence="3" type="ORF">OSTQU699_LOCUS10504</name>
</gene>
<dbReference type="EMBL" id="CAJHUC010003036">
    <property type="protein sequence ID" value="CAD7705149.1"/>
    <property type="molecule type" value="Genomic_DNA"/>
</dbReference>
<dbReference type="Gene3D" id="1.10.8.10">
    <property type="entry name" value="DNA helicase RuvA subunit, C-terminal domain"/>
    <property type="match status" value="1"/>
</dbReference>
<dbReference type="Proteomes" id="UP000708148">
    <property type="component" value="Unassembled WGS sequence"/>
</dbReference>
<proteinExistence type="predicted"/>
<organism evidence="3 4">
    <name type="scientific">Ostreobium quekettii</name>
    <dbReference type="NCBI Taxonomy" id="121088"/>
    <lineage>
        <taxon>Eukaryota</taxon>
        <taxon>Viridiplantae</taxon>
        <taxon>Chlorophyta</taxon>
        <taxon>core chlorophytes</taxon>
        <taxon>Ulvophyceae</taxon>
        <taxon>TCBD clade</taxon>
        <taxon>Bryopsidales</taxon>
        <taxon>Ostreobineae</taxon>
        <taxon>Ostreobiaceae</taxon>
        <taxon>Ostreobium</taxon>
    </lineage>
</organism>
<dbReference type="PROSITE" id="PS50030">
    <property type="entry name" value="UBA"/>
    <property type="match status" value="1"/>
</dbReference>
<dbReference type="SMART" id="SM00165">
    <property type="entry name" value="UBA"/>
    <property type="match status" value="1"/>
</dbReference>
<dbReference type="PANTHER" id="PTHR41733:SF1">
    <property type="entry name" value="CHROMOSOME UNDETERMINED SCAFFOLD_30, WHOLE GENOME SHOTGUN SEQUENCE"/>
    <property type="match status" value="1"/>
</dbReference>
<evidence type="ECO:0000259" key="2">
    <source>
        <dbReference type="PROSITE" id="PS50030"/>
    </source>
</evidence>
<dbReference type="SUPFAM" id="SSF46934">
    <property type="entry name" value="UBA-like"/>
    <property type="match status" value="1"/>
</dbReference>
<sequence>MSWERCAPKIGDTASLWNHTAAPGWTPEDVRVLKLGLMKFGMGQWVKILDTGLLPGKLIQQLNGQTQRMVGQQSLGAFTGLRLDVDKLRKDNESRTDVTRKNGMIINTGDALTKKEKEQLRKEAIAKYGLSAEEIAGADSELKATAQERGMVEGRAPAVDTSLLDSTAEDLDRDGRIALLGQLRSLLVEVVKSCERWRLEQAEVGKMGQDEGMPEHIDNKEQIPPEARRAEQQSEDLPCSAAKSQTGGANDMEPSCKPDLDRSCGRLGPLAEVTVSKQRQGTRKRRSAAQTSTGSAMRQAGRKRACLQSEEPYDGSPDGEDSIQAAFEADMDILTSMGYSKRHAKEALEENAHDVQSAANWLMANCS</sequence>
<feature type="compositionally biased region" description="Acidic residues" evidence="1">
    <location>
        <begin position="311"/>
        <end position="321"/>
    </location>
</feature>
<reference evidence="3" key="1">
    <citation type="submission" date="2020-12" db="EMBL/GenBank/DDBJ databases">
        <authorList>
            <person name="Iha C."/>
        </authorList>
    </citation>
    <scope>NUCLEOTIDE SEQUENCE</scope>
</reference>
<dbReference type="InterPro" id="IPR015940">
    <property type="entry name" value="UBA"/>
</dbReference>
<keyword evidence="4" id="KW-1185">Reference proteome</keyword>
<name>A0A8S1JGA8_9CHLO</name>
<feature type="region of interest" description="Disordered" evidence="1">
    <location>
        <begin position="271"/>
        <end position="323"/>
    </location>
</feature>
<feature type="domain" description="UBA" evidence="2">
    <location>
        <begin position="325"/>
        <end position="365"/>
    </location>
</feature>
<comment type="caution">
    <text evidence="3">The sequence shown here is derived from an EMBL/GenBank/DDBJ whole genome shotgun (WGS) entry which is preliminary data.</text>
</comment>
<accession>A0A8S1JGA8</accession>
<evidence type="ECO:0000313" key="3">
    <source>
        <dbReference type="EMBL" id="CAD7705149.1"/>
    </source>
</evidence>
<protein>
    <recommendedName>
        <fullName evidence="2">UBA domain-containing protein</fullName>
    </recommendedName>
</protein>